<gene>
    <name evidence="2" type="ORF">J4E00_21095</name>
</gene>
<dbReference type="SUPFAM" id="SSF53474">
    <property type="entry name" value="alpha/beta-Hydrolases"/>
    <property type="match status" value="1"/>
</dbReference>
<dbReference type="RefSeq" id="WP_208177269.1">
    <property type="nucleotide sequence ID" value="NZ_JAGETZ010000012.1"/>
</dbReference>
<evidence type="ECO:0000259" key="1">
    <source>
        <dbReference type="Pfam" id="PF00561"/>
    </source>
</evidence>
<evidence type="ECO:0000313" key="2">
    <source>
        <dbReference type="EMBL" id="MBO2011576.1"/>
    </source>
</evidence>
<dbReference type="PANTHER" id="PTHR43798">
    <property type="entry name" value="MONOACYLGLYCEROL LIPASE"/>
    <property type="match status" value="1"/>
</dbReference>
<organism evidence="2 3">
    <name type="scientific">Hymenobacter negativus</name>
    <dbReference type="NCBI Taxonomy" id="2795026"/>
    <lineage>
        <taxon>Bacteria</taxon>
        <taxon>Pseudomonadati</taxon>
        <taxon>Bacteroidota</taxon>
        <taxon>Cytophagia</taxon>
        <taxon>Cytophagales</taxon>
        <taxon>Hymenobacteraceae</taxon>
        <taxon>Hymenobacter</taxon>
    </lineage>
</organism>
<name>A0ABS3QJZ7_9BACT</name>
<protein>
    <submittedName>
        <fullName evidence="2">Alpha/beta hydrolase</fullName>
    </submittedName>
</protein>
<feature type="domain" description="AB hydrolase-1" evidence="1">
    <location>
        <begin position="32"/>
        <end position="267"/>
    </location>
</feature>
<dbReference type="Proteomes" id="UP000664369">
    <property type="component" value="Unassembled WGS sequence"/>
</dbReference>
<dbReference type="InterPro" id="IPR029058">
    <property type="entry name" value="AB_hydrolase_fold"/>
</dbReference>
<keyword evidence="2" id="KW-0378">Hydrolase</keyword>
<dbReference type="GO" id="GO:0016787">
    <property type="term" value="F:hydrolase activity"/>
    <property type="evidence" value="ECO:0007669"/>
    <property type="project" value="UniProtKB-KW"/>
</dbReference>
<dbReference type="Pfam" id="PF00561">
    <property type="entry name" value="Abhydrolase_1"/>
    <property type="match status" value="1"/>
</dbReference>
<reference evidence="2 3" key="1">
    <citation type="submission" date="2021-03" db="EMBL/GenBank/DDBJ databases">
        <authorList>
            <person name="Kim M.K."/>
        </authorList>
    </citation>
    <scope>NUCLEOTIDE SEQUENCE [LARGE SCALE GENOMIC DNA]</scope>
    <source>
        <strain evidence="2 3">BT442</strain>
    </source>
</reference>
<dbReference type="InterPro" id="IPR050266">
    <property type="entry name" value="AB_hydrolase_sf"/>
</dbReference>
<evidence type="ECO:0000313" key="3">
    <source>
        <dbReference type="Proteomes" id="UP000664369"/>
    </source>
</evidence>
<accession>A0ABS3QJZ7</accession>
<dbReference type="EMBL" id="JAGETZ010000012">
    <property type="protein sequence ID" value="MBO2011576.1"/>
    <property type="molecule type" value="Genomic_DNA"/>
</dbReference>
<dbReference type="PANTHER" id="PTHR43798:SF5">
    <property type="entry name" value="MONOACYLGLYCEROL LIPASE ABHD6"/>
    <property type="match status" value="1"/>
</dbReference>
<keyword evidence="3" id="KW-1185">Reference proteome</keyword>
<dbReference type="Gene3D" id="3.40.50.1820">
    <property type="entry name" value="alpha/beta hydrolase"/>
    <property type="match status" value="1"/>
</dbReference>
<dbReference type="InterPro" id="IPR000073">
    <property type="entry name" value="AB_hydrolase_1"/>
</dbReference>
<proteinExistence type="predicted"/>
<comment type="caution">
    <text evidence="2">The sequence shown here is derived from an EMBL/GenBank/DDBJ whole genome shotgun (WGS) entry which is preliminary data.</text>
</comment>
<sequence>MSTTSLTVSAPNLSIERNGRRLTYRRFGAGQTILFCNRFRGDLDTWDPAFLDALVGLGFEVIIFDYSGLGLSTGERTYNPLVLSKDVIDLLDALDLPQVVLGGWSVGGLVAQVVFATAPQRLSHLLLVGTNPPGELPKMAEQLFYDLAGKPKNDFNDYVQLFFEPRSAASRQAASESFARLALRQTERSIPVSGEWAGALLAATGGKPRSNFFPAPAVLEALKHTSIPILHLGGDHDISFPVENWYALNEQLPTMQLHTFPQAGHGPHQQYPEASAQYIATFVRTTAANPS</sequence>